<proteinExistence type="predicted"/>
<evidence type="ECO:0000313" key="1">
    <source>
        <dbReference type="EMBL" id="GGE39996.1"/>
    </source>
</evidence>
<dbReference type="EMBL" id="SLWO01000007">
    <property type="protein sequence ID" value="TCO21632.1"/>
    <property type="molecule type" value="Genomic_DNA"/>
</dbReference>
<accession>A0A4R2H6Z8</accession>
<protein>
    <submittedName>
        <fullName evidence="2">Uncharacterized protein</fullName>
    </submittedName>
</protein>
<dbReference type="RefSeq" id="WP_132535146.1">
    <property type="nucleotide sequence ID" value="NZ_BMJO01000001.1"/>
</dbReference>
<dbReference type="EMBL" id="BMJO01000001">
    <property type="protein sequence ID" value="GGE39996.1"/>
    <property type="molecule type" value="Genomic_DNA"/>
</dbReference>
<evidence type="ECO:0000313" key="2">
    <source>
        <dbReference type="EMBL" id="TCO21632.1"/>
    </source>
</evidence>
<reference evidence="2 3" key="3">
    <citation type="submission" date="2019-03" db="EMBL/GenBank/DDBJ databases">
        <title>Genomic Encyclopedia of Type Strains, Phase IV (KMG-IV): sequencing the most valuable type-strain genomes for metagenomic binning, comparative biology and taxonomic classification.</title>
        <authorList>
            <person name="Goeker M."/>
        </authorList>
    </citation>
    <scope>NUCLEOTIDE SEQUENCE [LARGE SCALE GENOMIC DNA]</scope>
    <source>
        <strain evidence="2 3">DSM 103236</strain>
    </source>
</reference>
<organism evidence="2 3">
    <name type="scientific">Pedobacter psychrotolerans</name>
    <dbReference type="NCBI Taxonomy" id="1843235"/>
    <lineage>
        <taxon>Bacteria</taxon>
        <taxon>Pseudomonadati</taxon>
        <taxon>Bacteroidota</taxon>
        <taxon>Sphingobacteriia</taxon>
        <taxon>Sphingobacteriales</taxon>
        <taxon>Sphingobacteriaceae</taxon>
        <taxon>Pedobacter</taxon>
    </lineage>
</organism>
<reference evidence="1" key="4">
    <citation type="submission" date="2024-05" db="EMBL/GenBank/DDBJ databases">
        <authorList>
            <person name="Sun Q."/>
            <person name="Zhou Y."/>
        </authorList>
    </citation>
    <scope>NUCLEOTIDE SEQUENCE</scope>
    <source>
        <strain evidence="1">CGMCC 1.15644</strain>
    </source>
</reference>
<reference evidence="4" key="2">
    <citation type="journal article" date="2019" name="Int. J. Syst. Evol. Microbiol.">
        <title>The Global Catalogue of Microorganisms (GCM) 10K type strain sequencing project: providing services to taxonomists for standard genome sequencing and annotation.</title>
        <authorList>
            <consortium name="The Broad Institute Genomics Platform"/>
            <consortium name="The Broad Institute Genome Sequencing Center for Infectious Disease"/>
            <person name="Wu L."/>
            <person name="Ma J."/>
        </authorList>
    </citation>
    <scope>NUCLEOTIDE SEQUENCE [LARGE SCALE GENOMIC DNA]</scope>
    <source>
        <strain evidence="4">CGMCC 1.15644</strain>
    </source>
</reference>
<comment type="caution">
    <text evidence="2">The sequence shown here is derived from an EMBL/GenBank/DDBJ whole genome shotgun (WGS) entry which is preliminary data.</text>
</comment>
<name>A0A4R2H6Z8_9SPHI</name>
<dbReference type="Proteomes" id="UP000295684">
    <property type="component" value="Unassembled WGS sequence"/>
</dbReference>
<gene>
    <name evidence="2" type="ORF">EV200_107228</name>
    <name evidence="1" type="ORF">GCM10011413_02180</name>
</gene>
<evidence type="ECO:0000313" key="4">
    <source>
        <dbReference type="Proteomes" id="UP000622648"/>
    </source>
</evidence>
<dbReference type="AlphaFoldDB" id="A0A4R2H6Z8"/>
<dbReference type="Proteomes" id="UP000622648">
    <property type="component" value="Unassembled WGS sequence"/>
</dbReference>
<evidence type="ECO:0000313" key="3">
    <source>
        <dbReference type="Proteomes" id="UP000295684"/>
    </source>
</evidence>
<reference evidence="1" key="1">
    <citation type="journal article" date="2014" name="Int. J. Syst. Evol. Microbiol.">
        <title>Complete genome of a new Firmicutes species belonging to the dominant human colonic microbiota ('Ruminococcus bicirculans') reveals two chromosomes and a selective capacity to utilize plant glucans.</title>
        <authorList>
            <consortium name="NISC Comparative Sequencing Program"/>
            <person name="Wegmann U."/>
            <person name="Louis P."/>
            <person name="Goesmann A."/>
            <person name="Henrissat B."/>
            <person name="Duncan S.H."/>
            <person name="Flint H.J."/>
        </authorList>
    </citation>
    <scope>NUCLEOTIDE SEQUENCE</scope>
    <source>
        <strain evidence="1">CGMCC 1.15644</strain>
    </source>
</reference>
<keyword evidence="4" id="KW-1185">Reference proteome</keyword>
<dbReference type="OrthoDB" id="645138at2"/>
<sequence length="148" mass="16701">MFQPLGTKIQSDGILELEFSKTKLEQFVRVIPKASCAVLQVMVFNFELDGEHCELIKVNDMEIPLNLTDFPRAKLMLKTTQKGARALIIALGISYLSEGIPNDDKRYYGCQISHAWHLQDGVEVEFVTLVEEKIEVVEKVGGISWEMG</sequence>